<evidence type="ECO:0000313" key="4">
    <source>
        <dbReference type="Proteomes" id="UP000027361"/>
    </source>
</evidence>
<dbReference type="PROSITE" id="PS50888">
    <property type="entry name" value="BHLH"/>
    <property type="match status" value="1"/>
</dbReference>
<feature type="compositionally biased region" description="Gly residues" evidence="1">
    <location>
        <begin position="474"/>
        <end position="489"/>
    </location>
</feature>
<dbReference type="SMART" id="SM00353">
    <property type="entry name" value="HLH"/>
    <property type="match status" value="1"/>
</dbReference>
<feature type="compositionally biased region" description="Low complexity" evidence="1">
    <location>
        <begin position="576"/>
        <end position="588"/>
    </location>
</feature>
<evidence type="ECO:0000259" key="2">
    <source>
        <dbReference type="PROSITE" id="PS50888"/>
    </source>
</evidence>
<dbReference type="HOGENOM" id="CLU_299191_0_0_1"/>
<feature type="compositionally biased region" description="Low complexity" evidence="1">
    <location>
        <begin position="733"/>
        <end position="743"/>
    </location>
</feature>
<dbReference type="STRING" id="1037660.A0A066VWW8"/>
<feature type="compositionally biased region" description="Basic and acidic residues" evidence="1">
    <location>
        <begin position="121"/>
        <end position="131"/>
    </location>
</feature>
<feature type="compositionally biased region" description="Low complexity" evidence="1">
    <location>
        <begin position="63"/>
        <end position="106"/>
    </location>
</feature>
<reference evidence="3 4" key="1">
    <citation type="submission" date="2014-05" db="EMBL/GenBank/DDBJ databases">
        <title>Draft genome sequence of a rare smut relative, Tilletiaria anomala UBC 951.</title>
        <authorList>
            <consortium name="DOE Joint Genome Institute"/>
            <person name="Toome M."/>
            <person name="Kuo A."/>
            <person name="Henrissat B."/>
            <person name="Lipzen A."/>
            <person name="Tritt A."/>
            <person name="Yoshinaga Y."/>
            <person name="Zane M."/>
            <person name="Barry K."/>
            <person name="Grigoriev I.V."/>
            <person name="Spatafora J.W."/>
            <person name="Aimea M.C."/>
        </authorList>
    </citation>
    <scope>NUCLEOTIDE SEQUENCE [LARGE SCALE GENOMIC DNA]</scope>
    <source>
        <strain evidence="3 4">UBC 951</strain>
    </source>
</reference>
<dbReference type="GeneID" id="25265647"/>
<dbReference type="Proteomes" id="UP000027361">
    <property type="component" value="Unassembled WGS sequence"/>
</dbReference>
<name>A0A066VWW8_TILAU</name>
<protein>
    <recommendedName>
        <fullName evidence="2">BHLH domain-containing protein</fullName>
    </recommendedName>
</protein>
<dbReference type="OMA" id="PGSANFM"/>
<feature type="domain" description="BHLH" evidence="2">
    <location>
        <begin position="799"/>
        <end position="889"/>
    </location>
</feature>
<proteinExistence type="predicted"/>
<dbReference type="InterPro" id="IPR036638">
    <property type="entry name" value="HLH_DNA-bd_sf"/>
</dbReference>
<comment type="caution">
    <text evidence="3">The sequence shown here is derived from an EMBL/GenBank/DDBJ whole genome shotgun (WGS) entry which is preliminary data.</text>
</comment>
<dbReference type="GO" id="GO:0046983">
    <property type="term" value="F:protein dimerization activity"/>
    <property type="evidence" value="ECO:0007669"/>
    <property type="project" value="InterPro"/>
</dbReference>
<evidence type="ECO:0000313" key="3">
    <source>
        <dbReference type="EMBL" id="KDN45971.1"/>
    </source>
</evidence>
<feature type="region of interest" description="Disordered" evidence="1">
    <location>
        <begin position="980"/>
        <end position="1003"/>
    </location>
</feature>
<gene>
    <name evidence="3" type="ORF">K437DRAFT_262806</name>
</gene>
<dbReference type="AlphaFoldDB" id="A0A066VWW8"/>
<accession>A0A066VWW8</accession>
<feature type="region of interest" description="Disordered" evidence="1">
    <location>
        <begin position="429"/>
        <end position="588"/>
    </location>
</feature>
<dbReference type="InterPro" id="IPR011598">
    <property type="entry name" value="bHLH_dom"/>
</dbReference>
<feature type="compositionally biased region" description="Low complexity" evidence="1">
    <location>
        <begin position="525"/>
        <end position="537"/>
    </location>
</feature>
<dbReference type="InParanoid" id="A0A066VWW8"/>
<keyword evidence="4" id="KW-1185">Reference proteome</keyword>
<evidence type="ECO:0000256" key="1">
    <source>
        <dbReference type="SAM" id="MobiDB-lite"/>
    </source>
</evidence>
<organism evidence="3 4">
    <name type="scientific">Tilletiaria anomala (strain ATCC 24038 / CBS 436.72 / UBC 951)</name>
    <dbReference type="NCBI Taxonomy" id="1037660"/>
    <lineage>
        <taxon>Eukaryota</taxon>
        <taxon>Fungi</taxon>
        <taxon>Dikarya</taxon>
        <taxon>Basidiomycota</taxon>
        <taxon>Ustilaginomycotina</taxon>
        <taxon>Exobasidiomycetes</taxon>
        <taxon>Georgefischeriales</taxon>
        <taxon>Tilletiariaceae</taxon>
        <taxon>Tilletiaria</taxon>
    </lineage>
</organism>
<feature type="compositionally biased region" description="Polar residues" evidence="1">
    <location>
        <begin position="722"/>
        <end position="732"/>
    </location>
</feature>
<dbReference type="RefSeq" id="XP_013243409.1">
    <property type="nucleotide sequence ID" value="XM_013387955.1"/>
</dbReference>
<feature type="region of interest" description="Disordered" evidence="1">
    <location>
        <begin position="722"/>
        <end position="779"/>
    </location>
</feature>
<feature type="compositionally biased region" description="Low complexity" evidence="1">
    <location>
        <begin position="23"/>
        <end position="34"/>
    </location>
</feature>
<dbReference type="SUPFAM" id="SSF47459">
    <property type="entry name" value="HLH, helix-loop-helix DNA-binding domain"/>
    <property type="match status" value="1"/>
</dbReference>
<dbReference type="EMBL" id="JMSN01000038">
    <property type="protein sequence ID" value="KDN45971.1"/>
    <property type="molecule type" value="Genomic_DNA"/>
</dbReference>
<dbReference type="Gene3D" id="4.10.280.10">
    <property type="entry name" value="Helix-loop-helix DNA-binding domain"/>
    <property type="match status" value="1"/>
</dbReference>
<dbReference type="OrthoDB" id="5344169at2759"/>
<sequence length="1003" mass="103379">MDDMNSFGEAFLRDPSAIPSARSSGSQSQQQQQEKQQHKAPQLLSSGMSLHGSPATAPCSLKSSSISSADSPHGGSSAPSPASIRSARGATGAAAGSFSAESGIAGQAHRRTASKQVNRVDSPRVDRRDSEGLGSSLPQLPQHGLSGQVDAEGKGLAHLQLVQQAAWLKQQLERMQVASPAFGPQEGHQQQSQATQQQQQQLLLLHQQHQQQQAILQLLQLQQQQQQQNNQVQPFSPASFGSSVDLNQLNTAAAQLQQAFASGQLSIGGSSMAPSAAINLHAGVLAQYGLLTPVNSGSFNISNLASQHGIPSPLQIPSGSGIFTTGNTPGGDMSNVSHHSAQGQGHSLPQAHHCAYGPAAAGNSVMHTPVESPAITPASVFSALGNSSVASSSDFFSPLVSPALRPDPPPLGEMLPPSIAYANLNAASSPAAPYPQAHTHGHHTSHYYISTTPTASPLALIGRSGPPPSSSNGSGSGGVSGSGGGGAGTGTRKQRGASLMEGKSSKVRPSPLMKPQTGRRRRDNSMSTSTLPSPSMPFGAAGAGNSMSQPGSRRGSISEKNGAFALPAASNGGGSQARSRSSSMARNQSVGAGATAAQGQTIINGQVVGSMAAVAAAAAAAAQNLSNGFPPLGLTNGQGISMDASPEGGTTSTPSPIDLNAESQGFVPLHTGTSQPLTPASIMGLSNRQLQAPTQAQRQQQGQQLQSAALQHLPHLAQQVQTQGLVQASGKGSSVASPSPTRSSLKEKGKASGSESSRVTFSTPAGKASAQPILPGGLSSADRDAWMSIKIKGGEGVDSRRTSHKAAEQKRRDSLKYSLDELRGYLPAIMVDDEAPGGSILGPDGLQEDEELEQFSVAEIADPEQARIANKGISKVSLLRHSNEYLLRLRTRMERRDIALKEAREEVLRLRTMLARVGIFVDETDVTRKMKAAAGGKTAPDLKDIQVPLLTIAPPAVAGALIAATAAGGADAGILTASVEHDRVTGSQETKQQEPEPQSMDVS</sequence>
<feature type="region of interest" description="Disordered" evidence="1">
    <location>
        <begin position="1"/>
        <end position="149"/>
    </location>
</feature>
<dbReference type="Pfam" id="PF00010">
    <property type="entry name" value="HLH"/>
    <property type="match status" value="1"/>
</dbReference>